<dbReference type="PANTHER" id="PTHR30332:SF24">
    <property type="entry name" value="SECRETIN GSPD-RELATED"/>
    <property type="match status" value="1"/>
</dbReference>
<reference evidence="6 7" key="2">
    <citation type="submission" date="2013-04" db="EMBL/GenBank/DDBJ databases">
        <title>The Genome Sequence of Bilophila wadsworthia 3_1_6.</title>
        <authorList>
            <consortium name="The Broad Institute Genomics Platform"/>
            <person name="Earl A."/>
            <person name="Ward D."/>
            <person name="Feldgarden M."/>
            <person name="Gevers D."/>
            <person name="Sibley C."/>
            <person name="Strauss J."/>
            <person name="Allen-Vercoe E."/>
            <person name="Walker B."/>
            <person name="Young S."/>
            <person name="Zeng Q."/>
            <person name="Gargeya S."/>
            <person name="Fitzgerald M."/>
            <person name="Haas B."/>
            <person name="Abouelleil A."/>
            <person name="Allen A.W."/>
            <person name="Alvarado L."/>
            <person name="Arachchi H.M."/>
            <person name="Berlin A.M."/>
            <person name="Chapman S.B."/>
            <person name="Gainer-Dewar J."/>
            <person name="Goldberg J."/>
            <person name="Griggs A."/>
            <person name="Gujja S."/>
            <person name="Hansen M."/>
            <person name="Howarth C."/>
            <person name="Imamovic A."/>
            <person name="Ireland A."/>
            <person name="Larimer J."/>
            <person name="McCowan C."/>
            <person name="Murphy C."/>
            <person name="Pearson M."/>
            <person name="Poon T.W."/>
            <person name="Priest M."/>
            <person name="Roberts A."/>
            <person name="Saif S."/>
            <person name="Shea T."/>
            <person name="Sisk P."/>
            <person name="Sykes S."/>
            <person name="Wortman J."/>
            <person name="Nusbaum C."/>
            <person name="Birren B."/>
        </authorList>
    </citation>
    <scope>NUCLEOTIDE SEQUENCE [LARGE SCALE GENOMIC DNA]</scope>
    <source>
        <strain evidence="6 7">3_1_6</strain>
    </source>
</reference>
<evidence type="ECO:0000313" key="7">
    <source>
        <dbReference type="Proteomes" id="UP000006034"/>
    </source>
</evidence>
<comment type="similarity">
    <text evidence="4">Belongs to the bacterial secretin family.</text>
</comment>
<dbReference type="HOGENOM" id="CLU_1233069_0_0_7"/>
<dbReference type="PANTHER" id="PTHR30332">
    <property type="entry name" value="PROBABLE GENERAL SECRETION PATHWAY PROTEIN D"/>
    <property type="match status" value="1"/>
</dbReference>
<dbReference type="GO" id="GO:0016020">
    <property type="term" value="C:membrane"/>
    <property type="evidence" value="ECO:0007669"/>
    <property type="project" value="UniProtKB-SubCell"/>
</dbReference>
<dbReference type="EMBL" id="ADCP02000001">
    <property type="protein sequence ID" value="EFV44226.2"/>
    <property type="molecule type" value="Genomic_DNA"/>
</dbReference>
<evidence type="ECO:0000256" key="3">
    <source>
        <dbReference type="ARBA" id="ARBA00023136"/>
    </source>
</evidence>
<evidence type="ECO:0000256" key="4">
    <source>
        <dbReference type="RuleBase" id="RU004003"/>
    </source>
</evidence>
<keyword evidence="2" id="KW-0732">Signal</keyword>
<feature type="domain" description="Type II/III secretion system secretin-like" evidence="5">
    <location>
        <begin position="78"/>
        <end position="193"/>
    </location>
</feature>
<dbReference type="InterPro" id="IPR050810">
    <property type="entry name" value="Bact_Secretion_Sys_Channel"/>
</dbReference>
<sequence length="224" mass="24081">MRVWALELSDTSSAGFNLQALFENDNISVVAGSLGDLGSASTAAVSVVHGKLKGSSGTLKALREWGRATQLTSAGGLLTSNQPLPVLAIKRHAYLAGMSLSTSDYNQTSEITPGEVTTGFAMTIIPHILADRRVILQYNITLSALDDMQEIDREEVYVQLPQVSTRSFAQRSKMKMGQTLVLAGFEQSRQTANNAFGILNTGRDADYGKTLLVVTIELESAENV</sequence>
<keyword evidence="3" id="KW-0472">Membrane</keyword>
<dbReference type="GO" id="GO:0009306">
    <property type="term" value="P:protein secretion"/>
    <property type="evidence" value="ECO:0007669"/>
    <property type="project" value="InterPro"/>
</dbReference>
<keyword evidence="7" id="KW-1185">Reference proteome</keyword>
<evidence type="ECO:0000259" key="5">
    <source>
        <dbReference type="Pfam" id="PF00263"/>
    </source>
</evidence>
<dbReference type="Pfam" id="PF00263">
    <property type="entry name" value="Secretin"/>
    <property type="match status" value="1"/>
</dbReference>
<name>E5Y6Y8_BILW3</name>
<dbReference type="AlphaFoldDB" id="E5Y6Y8"/>
<dbReference type="Proteomes" id="UP000006034">
    <property type="component" value="Unassembled WGS sequence"/>
</dbReference>
<reference evidence="6 7" key="1">
    <citation type="submission" date="2010-10" db="EMBL/GenBank/DDBJ databases">
        <authorList>
            <consortium name="The Broad Institute Genome Sequencing Platform"/>
            <person name="Ward D."/>
            <person name="Earl A."/>
            <person name="Feldgarden M."/>
            <person name="Young S.K."/>
            <person name="Gargeya S."/>
            <person name="Zeng Q."/>
            <person name="Alvarado L."/>
            <person name="Berlin A."/>
            <person name="Bochicchio J."/>
            <person name="Chapman S.B."/>
            <person name="Chen Z."/>
            <person name="Freedman E."/>
            <person name="Gellesch M."/>
            <person name="Goldberg J."/>
            <person name="Griggs A."/>
            <person name="Gujja S."/>
            <person name="Heilman E."/>
            <person name="Heiman D."/>
            <person name="Howarth C."/>
            <person name="Mehta T."/>
            <person name="Neiman D."/>
            <person name="Pearson M."/>
            <person name="Roberts A."/>
            <person name="Saif S."/>
            <person name="Shea T."/>
            <person name="Shenoy N."/>
            <person name="Sisk P."/>
            <person name="Stolte C."/>
            <person name="Sykes S."/>
            <person name="White J."/>
            <person name="Yandava C."/>
            <person name="Allen-Vercoe E."/>
            <person name="Sibley C."/>
            <person name="Ambrose C.E."/>
            <person name="Strauss J."/>
            <person name="Daigneault M."/>
            <person name="Haas B."/>
            <person name="Nusbaum C."/>
            <person name="Birren B."/>
        </authorList>
    </citation>
    <scope>NUCLEOTIDE SEQUENCE [LARGE SCALE GENOMIC DNA]</scope>
    <source>
        <strain evidence="6 7">3_1_6</strain>
    </source>
</reference>
<comment type="caution">
    <text evidence="6">The sequence shown here is derived from an EMBL/GenBank/DDBJ whole genome shotgun (WGS) entry which is preliminary data.</text>
</comment>
<proteinExistence type="inferred from homology"/>
<evidence type="ECO:0000256" key="2">
    <source>
        <dbReference type="ARBA" id="ARBA00022729"/>
    </source>
</evidence>
<dbReference type="STRING" id="563192.HMPREF0179_01952"/>
<dbReference type="eggNOG" id="COG1450">
    <property type="taxonomic scope" value="Bacteria"/>
</dbReference>
<protein>
    <submittedName>
        <fullName evidence="6">R64 PilN family type IVB pilus formation outer membrane protein</fullName>
    </submittedName>
</protein>
<evidence type="ECO:0000313" key="6">
    <source>
        <dbReference type="EMBL" id="EFV44226.2"/>
    </source>
</evidence>
<evidence type="ECO:0000256" key="1">
    <source>
        <dbReference type="ARBA" id="ARBA00004370"/>
    </source>
</evidence>
<accession>E5Y6Y8</accession>
<gene>
    <name evidence="6" type="ORF">HMPREF0179_01952</name>
</gene>
<organism evidence="6 7">
    <name type="scientific">Bilophila wadsworthia (strain 3_1_6)</name>
    <dbReference type="NCBI Taxonomy" id="563192"/>
    <lineage>
        <taxon>Bacteria</taxon>
        <taxon>Pseudomonadati</taxon>
        <taxon>Thermodesulfobacteriota</taxon>
        <taxon>Desulfovibrionia</taxon>
        <taxon>Desulfovibrionales</taxon>
        <taxon>Desulfovibrionaceae</taxon>
        <taxon>Bilophila</taxon>
    </lineage>
</organism>
<dbReference type="InterPro" id="IPR004846">
    <property type="entry name" value="T2SS/T3SS_dom"/>
</dbReference>
<comment type="subcellular location">
    <subcellularLocation>
        <location evidence="1">Membrane</location>
    </subcellularLocation>
</comment>